<dbReference type="AlphaFoldDB" id="A0A0R3RVS9"/>
<dbReference type="GO" id="GO:0005576">
    <property type="term" value="C:extracellular region"/>
    <property type="evidence" value="ECO:0007669"/>
    <property type="project" value="InterPro"/>
</dbReference>
<keyword evidence="1" id="KW-0472">Membrane</keyword>
<dbReference type="Gene3D" id="3.40.33.10">
    <property type="entry name" value="CAP"/>
    <property type="match status" value="1"/>
</dbReference>
<feature type="transmembrane region" description="Helical" evidence="1">
    <location>
        <begin position="145"/>
        <end position="174"/>
    </location>
</feature>
<dbReference type="STRING" id="1147741.A0A0R3RVS9"/>
<dbReference type="InterPro" id="IPR018244">
    <property type="entry name" value="Allrgn_V5/Tpx1_CS"/>
</dbReference>
<keyword evidence="3" id="KW-1185">Reference proteome</keyword>
<name>A0A0R3RVS9_9BILA</name>
<keyword evidence="1" id="KW-1133">Transmembrane helix</keyword>
<dbReference type="WBParaSite" id="EEL_0000623001-mRNA-1">
    <property type="protein sequence ID" value="EEL_0000623001-mRNA-1"/>
    <property type="gene ID" value="EEL_0000623001"/>
</dbReference>
<reference evidence="4" key="1">
    <citation type="submission" date="2017-02" db="UniProtKB">
        <authorList>
            <consortium name="WormBaseParasite"/>
        </authorList>
    </citation>
    <scope>IDENTIFICATION</scope>
</reference>
<evidence type="ECO:0000256" key="1">
    <source>
        <dbReference type="SAM" id="Phobius"/>
    </source>
</evidence>
<evidence type="ECO:0000313" key="4">
    <source>
        <dbReference type="WBParaSite" id="EEL_0000623001-mRNA-1"/>
    </source>
</evidence>
<dbReference type="PANTHER" id="PTHR10334">
    <property type="entry name" value="CYSTEINE-RICH SECRETORY PROTEIN-RELATED"/>
    <property type="match status" value="1"/>
</dbReference>
<dbReference type="InterPro" id="IPR001283">
    <property type="entry name" value="CRISP-related"/>
</dbReference>
<proteinExistence type="predicted"/>
<dbReference type="PRINTS" id="PR00837">
    <property type="entry name" value="V5TPXLIKE"/>
</dbReference>
<dbReference type="InterPro" id="IPR035940">
    <property type="entry name" value="CAP_sf"/>
</dbReference>
<dbReference type="Pfam" id="PF00188">
    <property type="entry name" value="CAP"/>
    <property type="match status" value="1"/>
</dbReference>
<sequence>MKLWNQKEIAVAAVRQLLAVTQRITRYPKHYTPLAVLSYICLSSVPPADSKQTYLSAAAQPDKIEQRPSKSLKKLSFTETNMEDFKSVAKIKEYLLQSAKKHHLLPSHFNTAFYKDIVSSLQSTSLVNRKWRASIEKISMNSQCIVVWMDTLLLSFLCTPVFLCIYVCVCLHVWTAFLYSLQLVTRHNDYRSKHGVGLLRANSDLERTAEVWAQRLASKADCLIHDPSKRFGENLFYYATDFLPDEETMALMTVQSFYLEAYGYNYKTSVTTKLYSEKMAHIIADFQAILFNLTLIILLTVRTDRFSFNLLGHAWHHHLDYHRTGHFTQLIWKSTKQMGVGVAMRDFNGHRANSCQPDFPSTLIYVVVKYDPPGNVLDKKNYDDNVLPPIQ</sequence>
<feature type="transmembrane region" description="Helical" evidence="1">
    <location>
        <begin position="279"/>
        <end position="301"/>
    </location>
</feature>
<dbReference type="PROSITE" id="PS01009">
    <property type="entry name" value="CRISP_1"/>
    <property type="match status" value="1"/>
</dbReference>
<dbReference type="SUPFAM" id="SSF55797">
    <property type="entry name" value="PR-1-like"/>
    <property type="match status" value="2"/>
</dbReference>
<organism evidence="3 4">
    <name type="scientific">Elaeophora elaphi</name>
    <dbReference type="NCBI Taxonomy" id="1147741"/>
    <lineage>
        <taxon>Eukaryota</taxon>
        <taxon>Metazoa</taxon>
        <taxon>Ecdysozoa</taxon>
        <taxon>Nematoda</taxon>
        <taxon>Chromadorea</taxon>
        <taxon>Rhabditida</taxon>
        <taxon>Spirurina</taxon>
        <taxon>Spiruromorpha</taxon>
        <taxon>Filarioidea</taxon>
        <taxon>Onchocercidae</taxon>
        <taxon>Elaeophora</taxon>
    </lineage>
</organism>
<evidence type="ECO:0000313" key="3">
    <source>
        <dbReference type="Proteomes" id="UP000050640"/>
    </source>
</evidence>
<accession>A0A0R3RVS9</accession>
<keyword evidence="1" id="KW-0812">Transmembrane</keyword>
<feature type="domain" description="SCP" evidence="2">
    <location>
        <begin position="178"/>
        <end position="378"/>
    </location>
</feature>
<protein>
    <submittedName>
        <fullName evidence="4">SCP domain-containing protein</fullName>
    </submittedName>
</protein>
<dbReference type="InterPro" id="IPR014044">
    <property type="entry name" value="CAP_dom"/>
</dbReference>
<evidence type="ECO:0000259" key="2">
    <source>
        <dbReference type="SMART" id="SM00198"/>
    </source>
</evidence>
<dbReference type="SMART" id="SM00198">
    <property type="entry name" value="SCP"/>
    <property type="match status" value="1"/>
</dbReference>
<dbReference type="Proteomes" id="UP000050640">
    <property type="component" value="Unplaced"/>
</dbReference>